<keyword evidence="4" id="KW-1185">Reference proteome</keyword>
<dbReference type="CDD" id="cd00882">
    <property type="entry name" value="Ras_like_GTPase"/>
    <property type="match status" value="1"/>
</dbReference>
<dbReference type="PANTHER" id="PTHR14241">
    <property type="entry name" value="INTERFERON-INDUCED PROTEIN 44"/>
    <property type="match status" value="1"/>
</dbReference>
<dbReference type="Proteomes" id="UP000324091">
    <property type="component" value="Chromosome 16"/>
</dbReference>
<proteinExistence type="inferred from homology"/>
<sequence length="463" mass="51492">MSTITSSLSQDQEKKLLSLFGHARLHLLYKASVQGFTADAFHSRCDRQGPTVIVAFNTARRVYGAYTSKDYTKSGQPVIDGEAFLYSIKAEEPKPLKVVGIAGQPAFTDVDTSPDFGALVFLHDNKPSVLSNPGTNFNFQAPDMHGGDFALIELEVYRVESLGILLKKPWRNIQWTTEKKQELLQNISKYRPGISAVPQARILLVGPVGAGKSSFFNSVNSIFRGSMTCQAIAGTADKSVTTQYRTYRIMAGKRGQSLPLVLCDTMGLEEMTGAGVDIEDLFNIFRGHIVDRYQFSPSGPLMPDSPGYKTLATLNDKIHCIAYVVDTCKASILSQKMLDKFDMIRKKASQMGIPQILLMTKVDEACSLVADDLRTIYHSVYIQKKARDLSQCLGIPLSCVIPVKNYSEELEPDQDTDILLLMALMQMLHYSDSFLENQLIYEEQEGHSLQQSDKSCKILRPDL</sequence>
<evidence type="ECO:0000259" key="2">
    <source>
        <dbReference type="PROSITE" id="PS51886"/>
    </source>
</evidence>
<dbReference type="Pfam" id="PF01926">
    <property type="entry name" value="MMR_HSR1"/>
    <property type="match status" value="1"/>
</dbReference>
<dbReference type="Pfam" id="PF07534">
    <property type="entry name" value="TLD"/>
    <property type="match status" value="1"/>
</dbReference>
<dbReference type="SMART" id="SM00584">
    <property type="entry name" value="TLDc"/>
    <property type="match status" value="1"/>
</dbReference>
<dbReference type="InterPro" id="IPR006073">
    <property type="entry name" value="GTP-bd"/>
</dbReference>
<comment type="similarity">
    <text evidence="1">Belongs to the IFI44 family.</text>
</comment>
<gene>
    <name evidence="3" type="ORF">D4764_16G0003780</name>
</gene>
<name>A0A5C6NZ27_9TELE</name>
<protein>
    <submittedName>
        <fullName evidence="3">Interferon-induced protein 44-like</fullName>
    </submittedName>
</protein>
<dbReference type="AlphaFoldDB" id="A0A5C6NZ27"/>
<reference evidence="3 4" key="1">
    <citation type="submission" date="2019-04" db="EMBL/GenBank/DDBJ databases">
        <title>Chromosome genome assembly for Takifugu flavidus.</title>
        <authorList>
            <person name="Xiao S."/>
        </authorList>
    </citation>
    <scope>NUCLEOTIDE SEQUENCE [LARGE SCALE GENOMIC DNA]</scope>
    <source>
        <strain evidence="3">HTHZ2018</strain>
        <tissue evidence="3">Muscle</tissue>
    </source>
</reference>
<dbReference type="PROSITE" id="PS51886">
    <property type="entry name" value="TLDC"/>
    <property type="match status" value="1"/>
</dbReference>
<feature type="domain" description="TLDc" evidence="2">
    <location>
        <begin position="2"/>
        <end position="160"/>
    </location>
</feature>
<accession>A0A5C6NZ27</accession>
<dbReference type="Gene3D" id="3.40.50.300">
    <property type="entry name" value="P-loop containing nucleotide triphosphate hydrolases"/>
    <property type="match status" value="1"/>
</dbReference>
<organism evidence="3 4">
    <name type="scientific">Takifugu flavidus</name>
    <name type="common">sansaifugu</name>
    <dbReference type="NCBI Taxonomy" id="433684"/>
    <lineage>
        <taxon>Eukaryota</taxon>
        <taxon>Metazoa</taxon>
        <taxon>Chordata</taxon>
        <taxon>Craniata</taxon>
        <taxon>Vertebrata</taxon>
        <taxon>Euteleostomi</taxon>
        <taxon>Actinopterygii</taxon>
        <taxon>Neopterygii</taxon>
        <taxon>Teleostei</taxon>
        <taxon>Neoteleostei</taxon>
        <taxon>Acanthomorphata</taxon>
        <taxon>Eupercaria</taxon>
        <taxon>Tetraodontiformes</taxon>
        <taxon>Tetradontoidea</taxon>
        <taxon>Tetraodontidae</taxon>
        <taxon>Takifugu</taxon>
    </lineage>
</organism>
<dbReference type="GO" id="GO:0005525">
    <property type="term" value="F:GTP binding"/>
    <property type="evidence" value="ECO:0007669"/>
    <property type="project" value="InterPro"/>
</dbReference>
<evidence type="ECO:0000256" key="1">
    <source>
        <dbReference type="ARBA" id="ARBA00009243"/>
    </source>
</evidence>
<dbReference type="SUPFAM" id="SSF52540">
    <property type="entry name" value="P-loop containing nucleoside triphosphate hydrolases"/>
    <property type="match status" value="1"/>
</dbReference>
<evidence type="ECO:0000313" key="3">
    <source>
        <dbReference type="EMBL" id="TWW71881.1"/>
    </source>
</evidence>
<evidence type="ECO:0000313" key="4">
    <source>
        <dbReference type="Proteomes" id="UP000324091"/>
    </source>
</evidence>
<dbReference type="InterPro" id="IPR027417">
    <property type="entry name" value="P-loop_NTPase"/>
</dbReference>
<dbReference type="GO" id="GO:0006955">
    <property type="term" value="P:immune response"/>
    <property type="evidence" value="ECO:0007669"/>
    <property type="project" value="TreeGrafter"/>
</dbReference>
<comment type="caution">
    <text evidence="3">The sequence shown here is derived from an EMBL/GenBank/DDBJ whole genome shotgun (WGS) entry which is preliminary data.</text>
</comment>
<dbReference type="InterPro" id="IPR006571">
    <property type="entry name" value="TLDc_dom"/>
</dbReference>
<dbReference type="EMBL" id="RHFK02000008">
    <property type="protein sequence ID" value="TWW71881.1"/>
    <property type="molecule type" value="Genomic_DNA"/>
</dbReference>
<dbReference type="PANTHER" id="PTHR14241:SF32">
    <property type="entry name" value="VWFA DOMAIN-CONTAINING PROTEIN-RELATED"/>
    <property type="match status" value="1"/>
</dbReference>